<dbReference type="Proteomes" id="UP000179616">
    <property type="component" value="Unassembled WGS sequence"/>
</dbReference>
<dbReference type="EMBL" id="MLIK01000019">
    <property type="protein sequence ID" value="OHU22127.1"/>
    <property type="molecule type" value="Genomic_DNA"/>
</dbReference>
<evidence type="ECO:0000256" key="8">
    <source>
        <dbReference type="ARBA" id="ARBA00022741"/>
    </source>
</evidence>
<dbReference type="RefSeq" id="WP_070938573.1">
    <property type="nucleotide sequence ID" value="NZ_MLIK01000019.1"/>
</dbReference>
<gene>
    <name evidence="18" type="ORF">BKG76_16595</name>
</gene>
<dbReference type="STRING" id="948102.BKG76_16595"/>
<keyword evidence="6" id="KW-0808">Transferase</keyword>
<evidence type="ECO:0000256" key="10">
    <source>
        <dbReference type="ARBA" id="ARBA00022840"/>
    </source>
</evidence>
<proteinExistence type="predicted"/>
<evidence type="ECO:0000256" key="6">
    <source>
        <dbReference type="ARBA" id="ARBA00022679"/>
    </source>
</evidence>
<protein>
    <recommendedName>
        <fullName evidence="2">non-specific serine/threonine protein kinase</fullName>
        <ecNumber evidence="2">2.7.11.1</ecNumber>
    </recommendedName>
</protein>
<keyword evidence="12" id="KW-0472">Membrane</keyword>
<dbReference type="PROSITE" id="PS00108">
    <property type="entry name" value="PROTEIN_KINASE_ST"/>
    <property type="match status" value="1"/>
</dbReference>
<organism evidence="18 19">
    <name type="scientific">Mycobacteroides franklinii</name>
    <dbReference type="NCBI Taxonomy" id="948102"/>
    <lineage>
        <taxon>Bacteria</taxon>
        <taxon>Bacillati</taxon>
        <taxon>Actinomycetota</taxon>
        <taxon>Actinomycetes</taxon>
        <taxon>Mycobacteriales</taxon>
        <taxon>Mycobacteriaceae</taxon>
        <taxon>Mycobacteroides</taxon>
    </lineage>
</organism>
<keyword evidence="3" id="KW-1003">Cell membrane</keyword>
<evidence type="ECO:0000256" key="14">
    <source>
        <dbReference type="ARBA" id="ARBA00048679"/>
    </source>
</evidence>
<dbReference type="GO" id="GO:0005524">
    <property type="term" value="F:ATP binding"/>
    <property type="evidence" value="ECO:0007669"/>
    <property type="project" value="UniProtKB-KW"/>
</dbReference>
<comment type="caution">
    <text evidence="18">The sequence shown here is derived from an EMBL/GenBank/DDBJ whole genome shotgun (WGS) entry which is preliminary data.</text>
</comment>
<evidence type="ECO:0000256" key="9">
    <source>
        <dbReference type="ARBA" id="ARBA00022777"/>
    </source>
</evidence>
<dbReference type="GO" id="GO:0005886">
    <property type="term" value="C:plasma membrane"/>
    <property type="evidence" value="ECO:0007669"/>
    <property type="project" value="UniProtKB-SubCell"/>
</dbReference>
<keyword evidence="10" id="KW-0067">ATP-binding</keyword>
<dbReference type="PROSITE" id="PS50011">
    <property type="entry name" value="PROTEIN_KINASE_DOM"/>
    <property type="match status" value="1"/>
</dbReference>
<comment type="subcellular location">
    <subcellularLocation>
        <location evidence="1">Cell membrane</location>
        <topology evidence="1">Single-pass membrane protein</topology>
    </subcellularLocation>
</comment>
<dbReference type="GeneID" id="87792305"/>
<dbReference type="InterPro" id="IPR011009">
    <property type="entry name" value="Kinase-like_dom_sf"/>
</dbReference>
<dbReference type="EC" id="2.7.11.1" evidence="2"/>
<evidence type="ECO:0000259" key="16">
    <source>
        <dbReference type="PROSITE" id="PS50011"/>
    </source>
</evidence>
<evidence type="ECO:0000256" key="2">
    <source>
        <dbReference type="ARBA" id="ARBA00012513"/>
    </source>
</evidence>
<evidence type="ECO:0000256" key="7">
    <source>
        <dbReference type="ARBA" id="ARBA00022692"/>
    </source>
</evidence>
<dbReference type="PROSITE" id="PS50983">
    <property type="entry name" value="FE_B12_PBP"/>
    <property type="match status" value="1"/>
</dbReference>
<dbReference type="SMART" id="SM00220">
    <property type="entry name" value="S_TKc"/>
    <property type="match status" value="1"/>
</dbReference>
<evidence type="ECO:0000256" key="12">
    <source>
        <dbReference type="ARBA" id="ARBA00023136"/>
    </source>
</evidence>
<evidence type="ECO:0000256" key="13">
    <source>
        <dbReference type="ARBA" id="ARBA00047899"/>
    </source>
</evidence>
<feature type="domain" description="Fe/B12 periplasmic-binding" evidence="17">
    <location>
        <begin position="402"/>
        <end position="665"/>
    </location>
</feature>
<evidence type="ECO:0000256" key="11">
    <source>
        <dbReference type="ARBA" id="ARBA00022989"/>
    </source>
</evidence>
<dbReference type="SUPFAM" id="SSF53807">
    <property type="entry name" value="Helical backbone' metal receptor"/>
    <property type="match status" value="1"/>
</dbReference>
<dbReference type="PANTHER" id="PTHR43289:SF6">
    <property type="entry name" value="SERINE_THREONINE-PROTEIN KINASE NEKL-3"/>
    <property type="match status" value="1"/>
</dbReference>
<dbReference type="InterPro" id="IPR000719">
    <property type="entry name" value="Prot_kinase_dom"/>
</dbReference>
<evidence type="ECO:0000313" key="19">
    <source>
        <dbReference type="Proteomes" id="UP000179616"/>
    </source>
</evidence>
<evidence type="ECO:0000259" key="17">
    <source>
        <dbReference type="PROSITE" id="PS50983"/>
    </source>
</evidence>
<dbReference type="AlphaFoldDB" id="A0A1S1L8R6"/>
<dbReference type="FunFam" id="3.30.200.20:FF:000035">
    <property type="entry name" value="Serine/threonine protein kinase Stk1"/>
    <property type="match status" value="1"/>
</dbReference>
<evidence type="ECO:0000313" key="18">
    <source>
        <dbReference type="EMBL" id="OHU22127.1"/>
    </source>
</evidence>
<evidence type="ECO:0000256" key="3">
    <source>
        <dbReference type="ARBA" id="ARBA00022475"/>
    </source>
</evidence>
<name>A0A1S1L8R6_9MYCO</name>
<feature type="region of interest" description="Disordered" evidence="15">
    <location>
        <begin position="323"/>
        <end position="346"/>
    </location>
</feature>
<dbReference type="GO" id="GO:0045717">
    <property type="term" value="P:negative regulation of fatty acid biosynthetic process"/>
    <property type="evidence" value="ECO:0007669"/>
    <property type="project" value="UniProtKB-ARBA"/>
</dbReference>
<evidence type="ECO:0000256" key="1">
    <source>
        <dbReference type="ARBA" id="ARBA00004162"/>
    </source>
</evidence>
<keyword evidence="8" id="KW-0547">Nucleotide-binding</keyword>
<dbReference type="Pfam" id="PF00069">
    <property type="entry name" value="Pkinase"/>
    <property type="match status" value="1"/>
</dbReference>
<evidence type="ECO:0000256" key="4">
    <source>
        <dbReference type="ARBA" id="ARBA00022527"/>
    </source>
</evidence>
<dbReference type="Pfam" id="PF01497">
    <property type="entry name" value="Peripla_BP_2"/>
    <property type="match status" value="1"/>
</dbReference>
<dbReference type="CDD" id="cd14014">
    <property type="entry name" value="STKc_PknB_like"/>
    <property type="match status" value="1"/>
</dbReference>
<dbReference type="Gene3D" id="3.30.200.20">
    <property type="entry name" value="Phosphorylase Kinase, domain 1"/>
    <property type="match status" value="1"/>
</dbReference>
<comment type="catalytic activity">
    <reaction evidence="13">
        <text>L-threonyl-[protein] + ATP = O-phospho-L-threonyl-[protein] + ADP + H(+)</text>
        <dbReference type="Rhea" id="RHEA:46608"/>
        <dbReference type="Rhea" id="RHEA-COMP:11060"/>
        <dbReference type="Rhea" id="RHEA-COMP:11605"/>
        <dbReference type="ChEBI" id="CHEBI:15378"/>
        <dbReference type="ChEBI" id="CHEBI:30013"/>
        <dbReference type="ChEBI" id="CHEBI:30616"/>
        <dbReference type="ChEBI" id="CHEBI:61977"/>
        <dbReference type="ChEBI" id="CHEBI:456216"/>
        <dbReference type="EC" id="2.7.11.1"/>
    </reaction>
</comment>
<reference evidence="18 19" key="1">
    <citation type="submission" date="2016-10" db="EMBL/GenBank/DDBJ databases">
        <title>Evaluation of Human, Veterinary and Environmental Mycobacterium chelonae Isolates by Core Genome Phylogenomic Analysis, Targeted Gene Comparison, and Anti-microbial Susceptibility Patterns: A Tale of Mistaken Identities.</title>
        <authorList>
            <person name="Fogelson S.B."/>
            <person name="Camus A.C."/>
            <person name="Lorenz W."/>
            <person name="Vasireddy R."/>
            <person name="Vasireddy S."/>
            <person name="Smith T."/>
            <person name="Brown-Elliott B.A."/>
            <person name="Wallace R.J.Jr."/>
            <person name="Hasan N.A."/>
            <person name="Reischl U."/>
            <person name="Sanchez S."/>
        </authorList>
    </citation>
    <scope>NUCLEOTIDE SEQUENCE [LARGE SCALE GENOMIC DNA]</scope>
    <source>
        <strain evidence="18 19">1559</strain>
    </source>
</reference>
<dbReference type="Gene3D" id="1.10.510.10">
    <property type="entry name" value="Transferase(Phosphotransferase) domain 1"/>
    <property type="match status" value="1"/>
</dbReference>
<keyword evidence="5" id="KW-0597">Phosphoprotein</keyword>
<dbReference type="OrthoDB" id="5622056at2"/>
<evidence type="ECO:0000256" key="15">
    <source>
        <dbReference type="SAM" id="MobiDB-lite"/>
    </source>
</evidence>
<dbReference type="FunFam" id="1.10.510.10:FF:000021">
    <property type="entry name" value="Serine/threonine protein kinase"/>
    <property type="match status" value="1"/>
</dbReference>
<keyword evidence="11" id="KW-1133">Transmembrane helix</keyword>
<dbReference type="InterPro" id="IPR002491">
    <property type="entry name" value="ABC_transptr_periplasmic_BD"/>
</dbReference>
<dbReference type="GO" id="GO:0004674">
    <property type="term" value="F:protein serine/threonine kinase activity"/>
    <property type="evidence" value="ECO:0007669"/>
    <property type="project" value="UniProtKB-KW"/>
</dbReference>
<keyword evidence="9" id="KW-0418">Kinase</keyword>
<dbReference type="PANTHER" id="PTHR43289">
    <property type="entry name" value="MITOGEN-ACTIVATED PROTEIN KINASE KINASE KINASE 20-RELATED"/>
    <property type="match status" value="1"/>
</dbReference>
<accession>A0A1S1L8R6</accession>
<dbReference type="Gene3D" id="3.40.50.1980">
    <property type="entry name" value="Nitrogenase molybdenum iron protein domain"/>
    <property type="match status" value="2"/>
</dbReference>
<dbReference type="InterPro" id="IPR008271">
    <property type="entry name" value="Ser/Thr_kinase_AS"/>
</dbReference>
<evidence type="ECO:0000256" key="5">
    <source>
        <dbReference type="ARBA" id="ARBA00022553"/>
    </source>
</evidence>
<feature type="domain" description="Protein kinase" evidence="16">
    <location>
        <begin position="12"/>
        <end position="278"/>
    </location>
</feature>
<dbReference type="SUPFAM" id="SSF56112">
    <property type="entry name" value="Protein kinase-like (PK-like)"/>
    <property type="match status" value="1"/>
</dbReference>
<sequence length="665" mass="69757">MALDPGSLVSGYRIDRVLGAGGMGTVYLADNPVLPRKDALKVLSAEYSHDGQFRARFQQEADLAAGLDHPNIVTVYNRGESAAGQLWIAMQYVAGSDAHKELDAGLMTAARAVRIIVEVAKALDYAHRRGLIHRDIKPANFLLAPDSHDDERVLLADFGIARLRDAGSHLTATGAVVATVAYAAPEALSGTDIDHRVDIYALGCALYRMLTGKTPFGGGGNAATVIAAHLSSPPPRPTVDCPGLPQAFDEVIAIAMAKDPARRYQSAGQLAAAATAALRNSATARPTIQEGPTEQVYSQRHPVRHAGEMQSYPSALYSVTMPQPFGPAQTAPSSGTFPEPPSEPLPRSGRGRLVWAAGAALAVVGVAVTSVLLWPTGSQSAYQAQTFSHIYGQTQVVARPNAPAALGAGDADAVVSLGASPSVLALSNSTLPAWLEKRLTNKPKIVPNPAAAAVGAAQPDAIIATSDINEGAYKDLSAIAPTVARPADHPGPGWSWQDQLTWAGRVLGREEESQRLIDQVDQQHSAIRKEHQAFTGVTLAVVNNADDGVSAYLDDSRIAAYLRDIGFSYSQGLRRTANDAGDVRAGDGALGSFFVGTPTALIVVRSDRKAGKGSYEGLPAGFTLFQGPIVIVDSPDVITAISSGGYAASEYLDSTLVTALAQQFK</sequence>
<comment type="catalytic activity">
    <reaction evidence="14">
        <text>L-seryl-[protein] + ATP = O-phospho-L-seryl-[protein] + ADP + H(+)</text>
        <dbReference type="Rhea" id="RHEA:17989"/>
        <dbReference type="Rhea" id="RHEA-COMP:9863"/>
        <dbReference type="Rhea" id="RHEA-COMP:11604"/>
        <dbReference type="ChEBI" id="CHEBI:15378"/>
        <dbReference type="ChEBI" id="CHEBI:29999"/>
        <dbReference type="ChEBI" id="CHEBI:30616"/>
        <dbReference type="ChEBI" id="CHEBI:83421"/>
        <dbReference type="ChEBI" id="CHEBI:456216"/>
        <dbReference type="EC" id="2.7.11.1"/>
    </reaction>
</comment>
<keyword evidence="4" id="KW-0723">Serine/threonine-protein kinase</keyword>
<keyword evidence="7" id="KW-0812">Transmembrane</keyword>